<keyword evidence="3" id="KW-1185">Reference proteome</keyword>
<dbReference type="InterPro" id="IPR006059">
    <property type="entry name" value="SBP"/>
</dbReference>
<sequence>MNLRTRGAGIAGLAALTVIALAGCASANASTTPVAGSMATLSPSDKVAITFESYNLSNAGIWSNTITTLLDEFQKEHPNITVKAQPSDSSSTAGSVQKEILAGGAPDVAQITFGELDFAATTLGAQNLTSVVGKTALDDEFGGKYPYNPRAKVLADWKGATYGLPYVFSTPVLWINKAMFTQAGLDPATVDLSTWDAVEAAGKKISAATGKPSVSVTCTVTGGNWCMQSLFRSNGAQVLSDDRKKIGFGSAEAVSTVKTFRDMFEAGVLANQDGTTQYESFAKGQTAIHVNTSALQGAFMAGAKAGNWTLDARPLPSFGSKAVVPTNSGSFLAMFSKDPKKQAAAWELMQWMTSSHAYESISTKIGYLPLRSSMTQKGGPLYDWVEQNPLVKPNLKQLDALQPWVSYPGNSYVQIDQVLATAIENSVYYGKDPSATMKDAAQRAQGMIK</sequence>
<evidence type="ECO:0000256" key="1">
    <source>
        <dbReference type="SAM" id="SignalP"/>
    </source>
</evidence>
<dbReference type="InterPro" id="IPR050490">
    <property type="entry name" value="Bact_solute-bd_prot1"/>
</dbReference>
<dbReference type="EMBL" id="JAVFCB010000006">
    <property type="protein sequence ID" value="MDQ4214618.1"/>
    <property type="molecule type" value="Genomic_DNA"/>
</dbReference>
<dbReference type="Proteomes" id="UP001230289">
    <property type="component" value="Unassembled WGS sequence"/>
</dbReference>
<dbReference type="RefSeq" id="WP_308489561.1">
    <property type="nucleotide sequence ID" value="NZ_JAVFCB010000006.1"/>
</dbReference>
<dbReference type="PROSITE" id="PS51257">
    <property type="entry name" value="PROKAR_LIPOPROTEIN"/>
    <property type="match status" value="1"/>
</dbReference>
<protein>
    <submittedName>
        <fullName evidence="2">Extracellular solute-binding protein</fullName>
    </submittedName>
</protein>
<evidence type="ECO:0000313" key="3">
    <source>
        <dbReference type="Proteomes" id="UP001230289"/>
    </source>
</evidence>
<dbReference type="Gene3D" id="3.40.190.10">
    <property type="entry name" value="Periplasmic binding protein-like II"/>
    <property type="match status" value="1"/>
</dbReference>
<keyword evidence="1" id="KW-0732">Signal</keyword>
<proteinExistence type="predicted"/>
<reference evidence="2 3" key="1">
    <citation type="submission" date="2023-08" db="EMBL/GenBank/DDBJ databases">
        <title>Microbacterium sp. nov., isolated from a waste landfill.</title>
        <authorList>
            <person name="Wen W."/>
        </authorList>
    </citation>
    <scope>NUCLEOTIDE SEQUENCE [LARGE SCALE GENOMIC DNA]</scope>
    <source>
        <strain evidence="2 3">ASV81</strain>
    </source>
</reference>
<gene>
    <name evidence="2" type="ORF">RBR11_11905</name>
</gene>
<accession>A0ABU0XHL3</accession>
<name>A0ABU0XHL3_9MICO</name>
<organism evidence="2 3">
    <name type="scientific">Microbacterium capsulatum</name>
    <dbReference type="NCBI Taxonomy" id="3041921"/>
    <lineage>
        <taxon>Bacteria</taxon>
        <taxon>Bacillati</taxon>
        <taxon>Actinomycetota</taxon>
        <taxon>Actinomycetes</taxon>
        <taxon>Micrococcales</taxon>
        <taxon>Microbacteriaceae</taxon>
        <taxon>Microbacterium</taxon>
    </lineage>
</organism>
<comment type="caution">
    <text evidence="2">The sequence shown here is derived from an EMBL/GenBank/DDBJ whole genome shotgun (WGS) entry which is preliminary data.</text>
</comment>
<feature type="chain" id="PRO_5045370783" evidence="1">
    <location>
        <begin position="30"/>
        <end position="449"/>
    </location>
</feature>
<feature type="signal peptide" evidence="1">
    <location>
        <begin position="1"/>
        <end position="29"/>
    </location>
</feature>
<dbReference type="Pfam" id="PF01547">
    <property type="entry name" value="SBP_bac_1"/>
    <property type="match status" value="1"/>
</dbReference>
<evidence type="ECO:0000313" key="2">
    <source>
        <dbReference type="EMBL" id="MDQ4214618.1"/>
    </source>
</evidence>
<dbReference type="SUPFAM" id="SSF53850">
    <property type="entry name" value="Periplasmic binding protein-like II"/>
    <property type="match status" value="1"/>
</dbReference>
<dbReference type="PANTHER" id="PTHR43649">
    <property type="entry name" value="ARABINOSE-BINDING PROTEIN-RELATED"/>
    <property type="match status" value="1"/>
</dbReference>